<protein>
    <submittedName>
        <fullName evidence="2">CdaR family protein</fullName>
    </submittedName>
</protein>
<dbReference type="PANTHER" id="PTHR37804:SF1">
    <property type="entry name" value="CDAA REGULATORY PROTEIN CDAR"/>
    <property type="match status" value="1"/>
</dbReference>
<name>A0ABW5XN23_9SPHI</name>
<reference evidence="3" key="1">
    <citation type="journal article" date="2019" name="Int. J. Syst. Evol. Microbiol.">
        <title>The Global Catalogue of Microorganisms (GCM) 10K type strain sequencing project: providing services to taxonomists for standard genome sequencing and annotation.</title>
        <authorList>
            <consortium name="The Broad Institute Genomics Platform"/>
            <consortium name="The Broad Institute Genome Sequencing Center for Infectious Disease"/>
            <person name="Wu L."/>
            <person name="Ma J."/>
        </authorList>
    </citation>
    <scope>NUCLEOTIDE SEQUENCE [LARGE SCALE GENOMIC DNA]</scope>
    <source>
        <strain evidence="3">KCTC 52232</strain>
    </source>
</reference>
<dbReference type="Gene3D" id="2.170.120.40">
    <property type="entry name" value="YbbR-like domain"/>
    <property type="match status" value="1"/>
</dbReference>
<dbReference type="InterPro" id="IPR012505">
    <property type="entry name" value="YbbR"/>
</dbReference>
<evidence type="ECO:0000256" key="1">
    <source>
        <dbReference type="SAM" id="Phobius"/>
    </source>
</evidence>
<organism evidence="2 3">
    <name type="scientific">Mucilaginibacter antarcticus</name>
    <dbReference type="NCBI Taxonomy" id="1855725"/>
    <lineage>
        <taxon>Bacteria</taxon>
        <taxon>Pseudomonadati</taxon>
        <taxon>Bacteroidota</taxon>
        <taxon>Sphingobacteriia</taxon>
        <taxon>Sphingobacteriales</taxon>
        <taxon>Sphingobacteriaceae</taxon>
        <taxon>Mucilaginibacter</taxon>
    </lineage>
</organism>
<dbReference type="RefSeq" id="WP_377124909.1">
    <property type="nucleotide sequence ID" value="NZ_JBHUHN010000001.1"/>
</dbReference>
<keyword evidence="3" id="KW-1185">Reference proteome</keyword>
<proteinExistence type="predicted"/>
<dbReference type="InterPro" id="IPR053154">
    <property type="entry name" value="c-di-AMP_regulator"/>
</dbReference>
<keyword evidence="1" id="KW-0812">Transmembrane</keyword>
<evidence type="ECO:0000313" key="2">
    <source>
        <dbReference type="EMBL" id="MFD2864409.1"/>
    </source>
</evidence>
<keyword evidence="1" id="KW-1133">Transmembrane helix</keyword>
<evidence type="ECO:0000313" key="3">
    <source>
        <dbReference type="Proteomes" id="UP001597601"/>
    </source>
</evidence>
<sequence length="315" mass="35798">MAIIKLSATERRRASVFITCLLLAIAAWIMVKLSNTYNYNVKAVLTYRNAPQRRAFHALQSDTVSITQKATGWQIISSKLKRDNRTLRIDLKRLEYDSHVVLSSQLPTINANRAADNKIIAFSPDTLYFDFMHRSVRRVPVQLVKSIQYQQQFGQSGNIVLKPAYITITGPTNRINKITAWRTDSLVMTDVSEKISARINLVSSTEGNVAIYPKVVEVKVPVEEFTEKTVLLPVKLVGNLDFYNVKIFPQRVKVTFTTSLSSFADVDVPLFEAQADLHLWRAYNYTSLPVKVTRLPAFCKVVSIEPRNVDFIIKK</sequence>
<gene>
    <name evidence="2" type="ORF">ACFSYC_06880</name>
</gene>
<dbReference type="Gene3D" id="2.170.120.30">
    <property type="match status" value="1"/>
</dbReference>
<dbReference type="EMBL" id="JBHUON010000006">
    <property type="protein sequence ID" value="MFD2864409.1"/>
    <property type="molecule type" value="Genomic_DNA"/>
</dbReference>
<keyword evidence="1" id="KW-0472">Membrane</keyword>
<feature type="transmembrane region" description="Helical" evidence="1">
    <location>
        <begin position="12"/>
        <end position="31"/>
    </location>
</feature>
<dbReference type="PANTHER" id="PTHR37804">
    <property type="entry name" value="CDAA REGULATORY PROTEIN CDAR"/>
    <property type="match status" value="1"/>
</dbReference>
<dbReference type="Proteomes" id="UP001597601">
    <property type="component" value="Unassembled WGS sequence"/>
</dbReference>
<dbReference type="Pfam" id="PF07949">
    <property type="entry name" value="YbbR"/>
    <property type="match status" value="1"/>
</dbReference>
<accession>A0ABW5XN23</accession>
<comment type="caution">
    <text evidence="2">The sequence shown here is derived from an EMBL/GenBank/DDBJ whole genome shotgun (WGS) entry which is preliminary data.</text>
</comment>